<sequence length="55" mass="6154">MYISEAFGYEGSENLEKYLGIPLQHERVNKVTLQGVLDKVNERLSPLAIGSCVMI</sequence>
<keyword evidence="2" id="KW-1185">Reference proteome</keyword>
<name>A0A151RPC6_CAJCA</name>
<evidence type="ECO:0000313" key="1">
    <source>
        <dbReference type="EMBL" id="KYP44369.1"/>
    </source>
</evidence>
<dbReference type="Gramene" id="C.cajan_32126.t">
    <property type="protein sequence ID" value="C.cajan_32126.t.cds1"/>
    <property type="gene ID" value="C.cajan_32126"/>
</dbReference>
<dbReference type="EMBL" id="KQ483629">
    <property type="protein sequence ID" value="KYP44369.1"/>
    <property type="molecule type" value="Genomic_DNA"/>
</dbReference>
<accession>A0A151RPC6</accession>
<gene>
    <name evidence="1" type="ORF">KK1_034146</name>
</gene>
<organism evidence="1 2">
    <name type="scientific">Cajanus cajan</name>
    <name type="common">Pigeon pea</name>
    <name type="synonym">Cajanus indicus</name>
    <dbReference type="NCBI Taxonomy" id="3821"/>
    <lineage>
        <taxon>Eukaryota</taxon>
        <taxon>Viridiplantae</taxon>
        <taxon>Streptophyta</taxon>
        <taxon>Embryophyta</taxon>
        <taxon>Tracheophyta</taxon>
        <taxon>Spermatophyta</taxon>
        <taxon>Magnoliopsida</taxon>
        <taxon>eudicotyledons</taxon>
        <taxon>Gunneridae</taxon>
        <taxon>Pentapetalae</taxon>
        <taxon>rosids</taxon>
        <taxon>fabids</taxon>
        <taxon>Fabales</taxon>
        <taxon>Fabaceae</taxon>
        <taxon>Papilionoideae</taxon>
        <taxon>50 kb inversion clade</taxon>
        <taxon>NPAAA clade</taxon>
        <taxon>indigoferoid/millettioid clade</taxon>
        <taxon>Phaseoleae</taxon>
        <taxon>Cajanus</taxon>
    </lineage>
</organism>
<reference evidence="1" key="1">
    <citation type="journal article" date="2012" name="Nat. Biotechnol.">
        <title>Draft genome sequence of pigeonpea (Cajanus cajan), an orphan legume crop of resource-poor farmers.</title>
        <authorList>
            <person name="Varshney R.K."/>
            <person name="Chen W."/>
            <person name="Li Y."/>
            <person name="Bharti A.K."/>
            <person name="Saxena R.K."/>
            <person name="Schlueter J.A."/>
            <person name="Donoghue M.T."/>
            <person name="Azam S."/>
            <person name="Fan G."/>
            <person name="Whaley A.M."/>
            <person name="Farmer A.D."/>
            <person name="Sheridan J."/>
            <person name="Iwata A."/>
            <person name="Tuteja R."/>
            <person name="Penmetsa R.V."/>
            <person name="Wu W."/>
            <person name="Upadhyaya H.D."/>
            <person name="Yang S.P."/>
            <person name="Shah T."/>
            <person name="Saxena K.B."/>
            <person name="Michael T."/>
            <person name="McCombie W.R."/>
            <person name="Yang B."/>
            <person name="Zhang G."/>
            <person name="Yang H."/>
            <person name="Wang J."/>
            <person name="Spillane C."/>
            <person name="Cook D.R."/>
            <person name="May G.D."/>
            <person name="Xu X."/>
            <person name="Jackson S.A."/>
        </authorList>
    </citation>
    <scope>NUCLEOTIDE SEQUENCE [LARGE SCALE GENOMIC DNA]</scope>
</reference>
<evidence type="ECO:0000313" key="2">
    <source>
        <dbReference type="Proteomes" id="UP000075243"/>
    </source>
</evidence>
<dbReference type="AlphaFoldDB" id="A0A151RPC6"/>
<proteinExistence type="predicted"/>
<protein>
    <submittedName>
        <fullName evidence="1">Uncharacterized protein</fullName>
    </submittedName>
</protein>
<dbReference type="Proteomes" id="UP000075243">
    <property type="component" value="Unassembled WGS sequence"/>
</dbReference>